<evidence type="ECO:0000313" key="9">
    <source>
        <dbReference type="EMBL" id="POR34730.1"/>
    </source>
</evidence>
<evidence type="ECO:0000256" key="3">
    <source>
        <dbReference type="ARBA" id="ARBA00037338"/>
    </source>
</evidence>
<feature type="region of interest" description="Disordered" evidence="8">
    <location>
        <begin position="374"/>
        <end position="399"/>
    </location>
</feature>
<gene>
    <name evidence="9" type="ORF">TPAR_05087</name>
</gene>
<proteinExistence type="inferred from homology"/>
<evidence type="ECO:0000256" key="4">
    <source>
        <dbReference type="ARBA" id="ARBA00037931"/>
    </source>
</evidence>
<dbReference type="Proteomes" id="UP000237481">
    <property type="component" value="Unassembled WGS sequence"/>
</dbReference>
<evidence type="ECO:0000256" key="8">
    <source>
        <dbReference type="SAM" id="MobiDB-lite"/>
    </source>
</evidence>
<comment type="similarity">
    <text evidence="4">Belongs to the WD repeat ASA1 family.</text>
</comment>
<keyword evidence="10" id="KW-1185">Reference proteome</keyword>
<dbReference type="PROSITE" id="PS50082">
    <property type="entry name" value="WD_REPEATS_2"/>
    <property type="match status" value="2"/>
</dbReference>
<evidence type="ECO:0000256" key="1">
    <source>
        <dbReference type="ARBA" id="ARBA00022574"/>
    </source>
</evidence>
<dbReference type="PANTHER" id="PTHR19854">
    <property type="entry name" value="TRANSDUCIN BETA-LIKE 3"/>
    <property type="match status" value="1"/>
</dbReference>
<reference evidence="9 10" key="1">
    <citation type="submission" date="2018-01" db="EMBL/GenBank/DDBJ databases">
        <title>Harnessing the power of phylogenomics to disentangle the directionality and signatures of interkingdom host jumping in the parasitic fungal genus Tolypocladium.</title>
        <authorList>
            <person name="Quandt C.A."/>
            <person name="Patterson W."/>
            <person name="Spatafora J.W."/>
        </authorList>
    </citation>
    <scope>NUCLEOTIDE SEQUENCE [LARGE SCALE GENOMIC DNA]</scope>
    <source>
        <strain evidence="9 10">NRBC 100945</strain>
    </source>
</reference>
<comment type="subunit">
    <text evidence="5">Component of the ASTRA chromatin remodeling machinery complex.</text>
</comment>
<dbReference type="InterPro" id="IPR036322">
    <property type="entry name" value="WD40_repeat_dom_sf"/>
</dbReference>
<feature type="repeat" description="WD" evidence="7">
    <location>
        <begin position="427"/>
        <end position="442"/>
    </location>
</feature>
<feature type="compositionally biased region" description="Basic and acidic residues" evidence="8">
    <location>
        <begin position="300"/>
        <end position="309"/>
    </location>
</feature>
<dbReference type="Pfam" id="PF00400">
    <property type="entry name" value="WD40"/>
    <property type="match status" value="3"/>
</dbReference>
<feature type="compositionally biased region" description="Polar residues" evidence="8">
    <location>
        <begin position="313"/>
        <end position="322"/>
    </location>
</feature>
<accession>A0A2S4KX28</accession>
<evidence type="ECO:0000313" key="10">
    <source>
        <dbReference type="Proteomes" id="UP000237481"/>
    </source>
</evidence>
<keyword evidence="2" id="KW-0677">Repeat</keyword>
<feature type="compositionally biased region" description="Polar residues" evidence="8">
    <location>
        <begin position="389"/>
        <end position="399"/>
    </location>
</feature>
<dbReference type="InterPro" id="IPR015943">
    <property type="entry name" value="WD40/YVTN_repeat-like_dom_sf"/>
</dbReference>
<evidence type="ECO:0000256" key="6">
    <source>
        <dbReference type="ARBA" id="ARBA00040563"/>
    </source>
</evidence>
<dbReference type="InterPro" id="IPR001680">
    <property type="entry name" value="WD40_rpt"/>
</dbReference>
<dbReference type="EMBL" id="PKSG01000491">
    <property type="protein sequence ID" value="POR34730.1"/>
    <property type="molecule type" value="Genomic_DNA"/>
</dbReference>
<protein>
    <recommendedName>
        <fullName evidence="6">ASTRA-associated protein 1</fullName>
    </recommendedName>
</protein>
<dbReference type="AlphaFoldDB" id="A0A2S4KX28"/>
<dbReference type="PANTHER" id="PTHR19854:SF1">
    <property type="entry name" value="GUANINE NUCLEOTIDE-BINDING PROTEIN SUBUNIT BETA-LIKE PROTEIN 1"/>
    <property type="match status" value="1"/>
</dbReference>
<feature type="repeat" description="WD" evidence="7">
    <location>
        <begin position="12"/>
        <end position="45"/>
    </location>
</feature>
<feature type="region of interest" description="Disordered" evidence="8">
    <location>
        <begin position="267"/>
        <end position="322"/>
    </location>
</feature>
<dbReference type="STRING" id="94208.A0A2S4KX28"/>
<evidence type="ECO:0000256" key="7">
    <source>
        <dbReference type="PROSITE-ProRule" id="PRU00221"/>
    </source>
</evidence>
<comment type="caution">
    <text evidence="9">The sequence shown here is derived from an EMBL/GenBank/DDBJ whole genome shotgun (WGS) entry which is preliminary data.</text>
</comment>
<dbReference type="PROSITE" id="PS50294">
    <property type="entry name" value="WD_REPEATS_REGION"/>
    <property type="match status" value="1"/>
</dbReference>
<dbReference type="Gene3D" id="2.130.10.10">
    <property type="entry name" value="YVTN repeat-like/Quinoprotein amine dehydrogenase"/>
    <property type="match status" value="2"/>
</dbReference>
<sequence length="442" mass="47247">MAETAPAPKNILRGHKAQVHVAAFVRRNERLATGDAEGYVVLWDLAIMRPTAVWRAHEKAMLGIQGWGQDKVITHGRNHKLIVWKLAAEDEQGLSGVLPVEDVPTPRQQPWILHLLEVNTLNFCSFAACAREDGEGGCDLGASSDILVAVPNTLVSEAVDIYTLPGQARIHTINPGSKNGMAMSLRLLHLGGCLTLLAGFEDGCASVHRLDAAGGWIMTYRSQAHSQPILSLDVHPSREYFLTSSADSILAKHPIPTARQAVSVANTGGRTTEATGSGGSSGGSLLSDAPKTSADSRFPPSERLEEWKHPLKSVNTKHSGQQSLRIRSDGKIFATAGWDTNIRVYSCKTLKELAVLQWHKTGAYAVALADVGPGGSDQSSPEVAERAAQNASTALPSQTTTSLVGANAGSFGVKDRRIRQAKVAHWVAAGAKDGKVSLWDVY</sequence>
<dbReference type="OrthoDB" id="7668193at2759"/>
<evidence type="ECO:0000256" key="5">
    <source>
        <dbReference type="ARBA" id="ARBA00038749"/>
    </source>
</evidence>
<organism evidence="9 10">
    <name type="scientific">Tolypocladium paradoxum</name>
    <dbReference type="NCBI Taxonomy" id="94208"/>
    <lineage>
        <taxon>Eukaryota</taxon>
        <taxon>Fungi</taxon>
        <taxon>Dikarya</taxon>
        <taxon>Ascomycota</taxon>
        <taxon>Pezizomycotina</taxon>
        <taxon>Sordariomycetes</taxon>
        <taxon>Hypocreomycetidae</taxon>
        <taxon>Hypocreales</taxon>
        <taxon>Ophiocordycipitaceae</taxon>
        <taxon>Tolypocladium</taxon>
    </lineage>
</organism>
<evidence type="ECO:0000256" key="2">
    <source>
        <dbReference type="ARBA" id="ARBA00022737"/>
    </source>
</evidence>
<keyword evidence="1 7" id="KW-0853">WD repeat</keyword>
<dbReference type="SMART" id="SM00320">
    <property type="entry name" value="WD40"/>
    <property type="match status" value="4"/>
</dbReference>
<dbReference type="InterPro" id="IPR019775">
    <property type="entry name" value="WD40_repeat_CS"/>
</dbReference>
<name>A0A2S4KX28_9HYPO</name>
<comment type="function">
    <text evidence="3">Component of the ASTRA complex involved in chromatin remodeling.</text>
</comment>
<dbReference type="SUPFAM" id="SSF50978">
    <property type="entry name" value="WD40 repeat-like"/>
    <property type="match status" value="1"/>
</dbReference>
<dbReference type="PROSITE" id="PS00678">
    <property type="entry name" value="WD_REPEATS_1"/>
    <property type="match status" value="1"/>
</dbReference>